<dbReference type="AlphaFoldDB" id="A0A1X1IUJ3"/>
<organism evidence="1 2">
    <name type="scientific">Streptococcus oralis subsp. dentisani</name>
    <dbReference type="NCBI Taxonomy" id="1458253"/>
    <lineage>
        <taxon>Bacteria</taxon>
        <taxon>Bacillati</taxon>
        <taxon>Bacillota</taxon>
        <taxon>Bacilli</taxon>
        <taxon>Lactobacillales</taxon>
        <taxon>Streptococcaceae</taxon>
        <taxon>Streptococcus</taxon>
    </lineage>
</organism>
<dbReference type="Proteomes" id="UP000193326">
    <property type="component" value="Unassembled WGS sequence"/>
</dbReference>
<evidence type="ECO:0000313" key="2">
    <source>
        <dbReference type="Proteomes" id="UP000193326"/>
    </source>
</evidence>
<evidence type="ECO:0000313" key="1">
    <source>
        <dbReference type="EMBL" id="ORO76801.1"/>
    </source>
</evidence>
<sequence>MHRKTVIDFRALGERYTFTQSIRELKTRDLAEVADLLAQVESYQEQVTDTVETLDERDFNQHNRV</sequence>
<comment type="caution">
    <text evidence="1">The sequence shown here is derived from an EMBL/GenBank/DDBJ whole genome shotgun (WGS) entry which is preliminary data.</text>
</comment>
<protein>
    <submittedName>
        <fullName evidence="1">Uncharacterized protein</fullName>
    </submittedName>
</protein>
<dbReference type="EMBL" id="NCUY01000032">
    <property type="protein sequence ID" value="ORO76801.1"/>
    <property type="molecule type" value="Genomic_DNA"/>
</dbReference>
<dbReference type="OrthoDB" id="2227594at2"/>
<proteinExistence type="predicted"/>
<gene>
    <name evidence="1" type="ORF">B7707_07525</name>
</gene>
<name>A0A1X1IUJ3_STROR</name>
<accession>A0A1X1IUJ3</accession>
<reference evidence="1 2" key="1">
    <citation type="journal article" date="2016" name="Eur. J. Clin. Microbiol. Infect. Dis.">
        <title>Whole genome sequencing as a tool for phylogenetic analysis of clinical strains of Mitis group streptococci.</title>
        <authorList>
            <person name="Rasmussen L.H."/>
            <person name="Dargis R."/>
            <person name="Hojholt K."/>
            <person name="Christensen J.J."/>
            <person name="Skovgaard O."/>
            <person name="Justesen U.S."/>
            <person name="Rosenvinge F.S."/>
            <person name="Moser C."/>
            <person name="Lukjancenko O."/>
            <person name="Rasmussen S."/>
            <person name="Nielsen X.C."/>
        </authorList>
    </citation>
    <scope>NUCLEOTIDE SEQUENCE [LARGE SCALE GENOMIC DNA]</scope>
    <source>
        <strain evidence="1 2">RH_70047_11</strain>
    </source>
</reference>